<feature type="region of interest" description="Disordered" evidence="1">
    <location>
        <begin position="77"/>
        <end position="135"/>
    </location>
</feature>
<evidence type="ECO:0000256" key="1">
    <source>
        <dbReference type="SAM" id="MobiDB-lite"/>
    </source>
</evidence>
<keyword evidence="4" id="KW-1185">Reference proteome</keyword>
<reference evidence="3 4" key="1">
    <citation type="submission" date="2017-05" db="EMBL/GenBank/DDBJ databases">
        <title>Genome sequence for an aflatoxigenic pathogen of Argentinian peanut, Aspergillus arachidicola.</title>
        <authorList>
            <person name="Moore G."/>
            <person name="Beltz S.B."/>
            <person name="Mack B.M."/>
        </authorList>
    </citation>
    <scope>NUCLEOTIDE SEQUENCE [LARGE SCALE GENOMIC DNA]</scope>
    <source>
        <strain evidence="3 4">CBS 117610</strain>
    </source>
</reference>
<gene>
    <name evidence="3" type="ORF">AARAC_004721</name>
</gene>
<feature type="chain" id="PRO_5013546350" evidence="2">
    <location>
        <begin position="22"/>
        <end position="166"/>
    </location>
</feature>
<dbReference type="AlphaFoldDB" id="A0A2G7G281"/>
<organism evidence="3 4">
    <name type="scientific">Aspergillus arachidicola</name>
    <dbReference type="NCBI Taxonomy" id="656916"/>
    <lineage>
        <taxon>Eukaryota</taxon>
        <taxon>Fungi</taxon>
        <taxon>Dikarya</taxon>
        <taxon>Ascomycota</taxon>
        <taxon>Pezizomycotina</taxon>
        <taxon>Eurotiomycetes</taxon>
        <taxon>Eurotiomycetidae</taxon>
        <taxon>Eurotiales</taxon>
        <taxon>Aspergillaceae</taxon>
        <taxon>Aspergillus</taxon>
        <taxon>Aspergillus subgen. Circumdati</taxon>
    </lineage>
</organism>
<evidence type="ECO:0000256" key="2">
    <source>
        <dbReference type="SAM" id="SignalP"/>
    </source>
</evidence>
<keyword evidence="2" id="KW-0732">Signal</keyword>
<dbReference type="EMBL" id="NEXV01000205">
    <property type="protein sequence ID" value="PIG86960.1"/>
    <property type="molecule type" value="Genomic_DNA"/>
</dbReference>
<name>A0A2G7G281_9EURO</name>
<sequence>MVQLATLSVAVLASLAPLAAAKNCKTGLNYCGFVLTSIGNYDSQITVALQAANQPTDDLHFRESLFHCNGGGNGDISKNPTAADKALDQKPAAPAQQATNAAGALPDVPKGPWGDRGVTSPTTGLGKPNKDENDSSLNVRINLDLRADVALELHAVIQGNVTIGLF</sequence>
<protein>
    <submittedName>
        <fullName evidence="3">Maltose permease</fullName>
    </submittedName>
</protein>
<evidence type="ECO:0000313" key="4">
    <source>
        <dbReference type="Proteomes" id="UP000231358"/>
    </source>
</evidence>
<dbReference type="Proteomes" id="UP000231358">
    <property type="component" value="Unassembled WGS sequence"/>
</dbReference>
<feature type="compositionally biased region" description="Low complexity" evidence="1">
    <location>
        <begin position="89"/>
        <end position="106"/>
    </location>
</feature>
<proteinExistence type="predicted"/>
<evidence type="ECO:0000313" key="3">
    <source>
        <dbReference type="EMBL" id="PIG86960.1"/>
    </source>
</evidence>
<accession>A0A2G7G281</accession>
<feature type="signal peptide" evidence="2">
    <location>
        <begin position="1"/>
        <end position="21"/>
    </location>
</feature>
<comment type="caution">
    <text evidence="3">The sequence shown here is derived from an EMBL/GenBank/DDBJ whole genome shotgun (WGS) entry which is preliminary data.</text>
</comment>
<dbReference type="STRING" id="656916.A0A2G7G281"/>